<dbReference type="InterPro" id="IPR019787">
    <property type="entry name" value="Znf_PHD-finger"/>
</dbReference>
<feature type="region of interest" description="Disordered" evidence="9">
    <location>
        <begin position="283"/>
        <end position="345"/>
    </location>
</feature>
<evidence type="ECO:0000256" key="2">
    <source>
        <dbReference type="ARBA" id="ARBA00022723"/>
    </source>
</evidence>
<evidence type="ECO:0000256" key="3">
    <source>
        <dbReference type="ARBA" id="ARBA00022771"/>
    </source>
</evidence>
<evidence type="ECO:0000256" key="5">
    <source>
        <dbReference type="ARBA" id="ARBA00023117"/>
    </source>
</evidence>
<feature type="region of interest" description="Disordered" evidence="9">
    <location>
        <begin position="126"/>
        <end position="183"/>
    </location>
</feature>
<feature type="compositionally biased region" description="Low complexity" evidence="9">
    <location>
        <begin position="291"/>
        <end position="308"/>
    </location>
</feature>
<dbReference type="InterPro" id="IPR000770">
    <property type="entry name" value="SAND_dom"/>
</dbReference>
<dbReference type="GO" id="GO:0000981">
    <property type="term" value="F:DNA-binding transcription factor activity, RNA polymerase II-specific"/>
    <property type="evidence" value="ECO:0007669"/>
    <property type="project" value="TreeGrafter"/>
</dbReference>
<evidence type="ECO:0000313" key="14">
    <source>
        <dbReference type="EMBL" id="KAI7803658.1"/>
    </source>
</evidence>
<dbReference type="InterPro" id="IPR036427">
    <property type="entry name" value="Bromodomain-like_sf"/>
</dbReference>
<dbReference type="PROSITE" id="PS50016">
    <property type="entry name" value="ZF_PHD_2"/>
    <property type="match status" value="1"/>
</dbReference>
<evidence type="ECO:0000256" key="8">
    <source>
        <dbReference type="PROSITE-ProRule" id="PRU00146"/>
    </source>
</evidence>
<feature type="compositionally biased region" description="Acidic residues" evidence="9">
    <location>
        <begin position="309"/>
        <end position="322"/>
    </location>
</feature>
<keyword evidence="6" id="KW-0539">Nucleus</keyword>
<evidence type="ECO:0000256" key="4">
    <source>
        <dbReference type="ARBA" id="ARBA00022833"/>
    </source>
</evidence>
<evidence type="ECO:0000256" key="9">
    <source>
        <dbReference type="SAM" id="MobiDB-lite"/>
    </source>
</evidence>
<dbReference type="EMBL" id="JAFHDT010000011">
    <property type="protein sequence ID" value="KAI7803658.1"/>
    <property type="molecule type" value="Genomic_DNA"/>
</dbReference>
<dbReference type="PRINTS" id="PR00503">
    <property type="entry name" value="BROMODOMAIN"/>
</dbReference>
<dbReference type="InterPro" id="IPR013083">
    <property type="entry name" value="Znf_RING/FYVE/PHD"/>
</dbReference>
<dbReference type="PROSITE" id="PS50864">
    <property type="entry name" value="SAND"/>
    <property type="match status" value="2"/>
</dbReference>
<dbReference type="PANTHER" id="PTHR46386">
    <property type="entry name" value="NUCLEAR BODY PROTEIN SP140"/>
    <property type="match status" value="1"/>
</dbReference>
<evidence type="ECO:0000259" key="11">
    <source>
        <dbReference type="PROSITE" id="PS50016"/>
    </source>
</evidence>
<keyword evidence="1" id="KW-0597">Phosphoprotein</keyword>
<dbReference type="Proteomes" id="UP001059041">
    <property type="component" value="Linkage Group LG11"/>
</dbReference>
<dbReference type="SUPFAM" id="SSF63763">
    <property type="entry name" value="SAND domain-like"/>
    <property type="match status" value="2"/>
</dbReference>
<dbReference type="Pfam" id="PF00628">
    <property type="entry name" value="PHD"/>
    <property type="match status" value="1"/>
</dbReference>
<accession>A0A9W7WMA4</accession>
<feature type="domain" description="SAND" evidence="12">
    <location>
        <begin position="176"/>
        <end position="271"/>
    </location>
</feature>
<dbReference type="Gene3D" id="1.20.920.10">
    <property type="entry name" value="Bromodomain-like"/>
    <property type="match status" value="1"/>
</dbReference>
<dbReference type="GO" id="GO:0005634">
    <property type="term" value="C:nucleus"/>
    <property type="evidence" value="ECO:0007669"/>
    <property type="project" value="InterPro"/>
</dbReference>
<evidence type="ECO:0000313" key="15">
    <source>
        <dbReference type="Proteomes" id="UP001059041"/>
    </source>
</evidence>
<dbReference type="AlphaFoldDB" id="A0A9W7WMA4"/>
<dbReference type="FunFam" id="3.10.390.10:FF:000004">
    <property type="entry name" value="Deformed epidermal autoregulatory factor 1"/>
    <property type="match status" value="1"/>
</dbReference>
<name>A0A9W7WMA4_TRIRA</name>
<dbReference type="SUPFAM" id="SSF57903">
    <property type="entry name" value="FYVE/PHD zinc finger"/>
    <property type="match status" value="1"/>
</dbReference>
<dbReference type="GO" id="GO:0003677">
    <property type="term" value="F:DNA binding"/>
    <property type="evidence" value="ECO:0007669"/>
    <property type="project" value="InterPro"/>
</dbReference>
<feature type="domain" description="Bromo" evidence="10">
    <location>
        <begin position="551"/>
        <end position="601"/>
    </location>
</feature>
<dbReference type="SMART" id="SM00297">
    <property type="entry name" value="BROMO"/>
    <property type="match status" value="1"/>
</dbReference>
<reference evidence="14" key="1">
    <citation type="submission" date="2021-02" db="EMBL/GenBank/DDBJ databases">
        <title>Comparative genomics reveals that relaxation of natural selection precedes convergent phenotypic evolution of cavefish.</title>
        <authorList>
            <person name="Peng Z."/>
        </authorList>
    </citation>
    <scope>NUCLEOTIDE SEQUENCE</scope>
    <source>
        <tissue evidence="14">Muscle</tissue>
    </source>
</reference>
<comment type="caution">
    <text evidence="14">The sequence shown here is derived from an EMBL/GenBank/DDBJ whole genome shotgun (WGS) entry which is preliminary data.</text>
</comment>
<dbReference type="InterPro" id="IPR001487">
    <property type="entry name" value="Bromodomain"/>
</dbReference>
<dbReference type="PROSITE" id="PS50014">
    <property type="entry name" value="BROMODOMAIN_2"/>
    <property type="match status" value="1"/>
</dbReference>
<keyword evidence="5 7" id="KW-0103">Bromodomain</keyword>
<keyword evidence="3 8" id="KW-0863">Zinc-finger</keyword>
<proteinExistence type="predicted"/>
<dbReference type="SUPFAM" id="SSF47370">
    <property type="entry name" value="Bromodomain"/>
    <property type="match status" value="1"/>
</dbReference>
<feature type="compositionally biased region" description="Basic and acidic residues" evidence="9">
    <location>
        <begin position="126"/>
        <end position="141"/>
    </location>
</feature>
<dbReference type="InterPro" id="IPR011011">
    <property type="entry name" value="Znf_FYVE_PHD"/>
</dbReference>
<dbReference type="Gene3D" id="3.30.40.10">
    <property type="entry name" value="Zinc/RING finger domain, C3HC4 (zinc finger)"/>
    <property type="match status" value="1"/>
</dbReference>
<evidence type="ECO:0000259" key="13">
    <source>
        <dbReference type="PROSITE" id="PS51414"/>
    </source>
</evidence>
<dbReference type="PANTHER" id="PTHR46386:SF1">
    <property type="entry name" value="NUCLEAR BODY PROTEIN SP140-LIKE PROTEIN"/>
    <property type="match status" value="1"/>
</dbReference>
<feature type="domain" description="HSR" evidence="13">
    <location>
        <begin position="1"/>
        <end position="115"/>
    </location>
</feature>
<dbReference type="InterPro" id="IPR043563">
    <property type="entry name" value="Sp110/Sp140/Sp140L-like"/>
</dbReference>
<dbReference type="SMART" id="SM00249">
    <property type="entry name" value="PHD"/>
    <property type="match status" value="1"/>
</dbReference>
<dbReference type="CDD" id="cd15541">
    <property type="entry name" value="PHD_TIF1_like"/>
    <property type="match status" value="1"/>
</dbReference>
<protein>
    <submittedName>
        <fullName evidence="14">Nuclear body protein SP140-like protein</fullName>
    </submittedName>
</protein>
<keyword evidence="4" id="KW-0862">Zinc</keyword>
<keyword evidence="2" id="KW-0479">Metal-binding</keyword>
<dbReference type="Pfam" id="PF01342">
    <property type="entry name" value="SAND"/>
    <property type="match status" value="2"/>
</dbReference>
<sequence>MGVNSQMDPLDFLTNEDLLLFLRRKKTEISCMDQPHTFLTQLRDHDLLSEEMYQKVKTMRSREQKQRGVYGVLDWVEIKRSQCMHRFWGSMFKDHILQLYPTLRLLRNNLMDGSFKFNEKHLDAEALPEKENDEGKHEKAKEKKRARKRKTDDGSGEDSDGPGPSSASTPARKKSNKKLSFSSPVKKGDAEEIWKWTLFKTQLPVTCGQQEGSLHRDRLARGEECIFAKGRWFTPSAFEQFGGKESCRNWKCSIRCRKTPLKKLLEEGHLQCPHMKRSKRTCVLNNAPVPSSASSTESSSGESESSAGTEEERDAADFEEQGGAEGGTEFRGRVEEEEEEDMDNLSVFQAPTLPVTCVSLTGTLHKYRFSSGLRGKCIRTDESWLTPEEFVRQEEALTDANWRRDIQCHGKTLNFLLKKAILCIHSLLCGCEKCSDNERDLLAQRNDDVCYECYSDGNLVCCDECPRAFHGACHLPAITGDSPHEKWMCTFCVLRTSQQWCDPSHVTQQEALKLPVSSQNRLYCHYLLLYMYREDVQRVFVQDPCKTVRRYSEFVAQPMWLDRIKLKLEGKKYQTVGDFVSDFQLIFSNCSTFNKDNEFGKMGARLKDLFDKEFQKIFTIQ</sequence>
<evidence type="ECO:0000256" key="6">
    <source>
        <dbReference type="ARBA" id="ARBA00023242"/>
    </source>
</evidence>
<feature type="domain" description="PHD-type" evidence="11">
    <location>
        <begin position="447"/>
        <end position="495"/>
    </location>
</feature>
<evidence type="ECO:0000259" key="12">
    <source>
        <dbReference type="PROSITE" id="PS50864"/>
    </source>
</evidence>
<dbReference type="InterPro" id="IPR010919">
    <property type="entry name" value="SAND-like_dom_sf"/>
</dbReference>
<feature type="domain" description="SAND" evidence="12">
    <location>
        <begin position="342"/>
        <end position="423"/>
    </location>
</feature>
<organism evidence="14 15">
    <name type="scientific">Triplophysa rosa</name>
    <name type="common">Cave loach</name>
    <dbReference type="NCBI Taxonomy" id="992332"/>
    <lineage>
        <taxon>Eukaryota</taxon>
        <taxon>Metazoa</taxon>
        <taxon>Chordata</taxon>
        <taxon>Craniata</taxon>
        <taxon>Vertebrata</taxon>
        <taxon>Euteleostomi</taxon>
        <taxon>Actinopterygii</taxon>
        <taxon>Neopterygii</taxon>
        <taxon>Teleostei</taxon>
        <taxon>Ostariophysi</taxon>
        <taxon>Cypriniformes</taxon>
        <taxon>Nemacheilidae</taxon>
        <taxon>Triplophysa</taxon>
    </lineage>
</organism>
<dbReference type="Gene3D" id="3.10.390.10">
    <property type="entry name" value="SAND domain-like"/>
    <property type="match status" value="2"/>
</dbReference>
<dbReference type="SMART" id="SM00258">
    <property type="entry name" value="SAND"/>
    <property type="match status" value="2"/>
</dbReference>
<evidence type="ECO:0000256" key="1">
    <source>
        <dbReference type="ARBA" id="ARBA00022553"/>
    </source>
</evidence>
<dbReference type="InterPro" id="IPR001965">
    <property type="entry name" value="Znf_PHD"/>
</dbReference>
<evidence type="ECO:0000259" key="10">
    <source>
        <dbReference type="PROSITE" id="PS50014"/>
    </source>
</evidence>
<gene>
    <name evidence="14" type="ORF">IRJ41_009692</name>
</gene>
<dbReference type="Pfam" id="PF03172">
    <property type="entry name" value="HSR"/>
    <property type="match status" value="1"/>
</dbReference>
<evidence type="ECO:0000256" key="7">
    <source>
        <dbReference type="PROSITE-ProRule" id="PRU00035"/>
    </source>
</evidence>
<dbReference type="GO" id="GO:0008270">
    <property type="term" value="F:zinc ion binding"/>
    <property type="evidence" value="ECO:0007669"/>
    <property type="project" value="UniProtKB-KW"/>
</dbReference>
<dbReference type="InterPro" id="IPR004865">
    <property type="entry name" value="HSR_dom"/>
</dbReference>
<dbReference type="PROSITE" id="PS51414">
    <property type="entry name" value="HSR"/>
    <property type="match status" value="1"/>
</dbReference>
<dbReference type="Pfam" id="PF00439">
    <property type="entry name" value="Bromodomain"/>
    <property type="match status" value="1"/>
</dbReference>
<keyword evidence="15" id="KW-1185">Reference proteome</keyword>